<evidence type="ECO:0000259" key="9">
    <source>
        <dbReference type="Pfam" id="PF03958"/>
    </source>
</evidence>
<dbReference type="InterPro" id="IPR001775">
    <property type="entry name" value="GspD/PilQ"/>
</dbReference>
<feature type="domain" description="GspD-like N0" evidence="10">
    <location>
        <begin position="31"/>
        <end position="75"/>
    </location>
</feature>
<reference evidence="11 12" key="1">
    <citation type="submission" date="2016-07" db="EMBL/GenBank/DDBJ databases">
        <title>Genome and transcriptome analysis of iron-reducing fermentative bacteria Anoxybacter fermentans.</title>
        <authorList>
            <person name="Zeng X."/>
            <person name="Shao Z."/>
        </authorList>
    </citation>
    <scope>NUCLEOTIDE SEQUENCE [LARGE SCALE GENOMIC DNA]</scope>
    <source>
        <strain evidence="11 12">DY22613</strain>
    </source>
</reference>
<accession>A0A3S9SZ30</accession>
<dbReference type="GO" id="GO:0015627">
    <property type="term" value="C:type II protein secretion system complex"/>
    <property type="evidence" value="ECO:0007669"/>
    <property type="project" value="TreeGrafter"/>
</dbReference>
<dbReference type="EMBL" id="CP016379">
    <property type="protein sequence ID" value="AZR73561.1"/>
    <property type="molecule type" value="Genomic_DNA"/>
</dbReference>
<evidence type="ECO:0000256" key="1">
    <source>
        <dbReference type="ARBA" id="ARBA00004370"/>
    </source>
</evidence>
<comment type="similarity">
    <text evidence="5">Belongs to the bacterial secretin family.</text>
</comment>
<keyword evidence="6" id="KW-0813">Transport</keyword>
<evidence type="ECO:0000256" key="6">
    <source>
        <dbReference type="RuleBase" id="RU004004"/>
    </source>
</evidence>
<feature type="signal peptide" evidence="7">
    <location>
        <begin position="1"/>
        <end position="23"/>
    </location>
</feature>
<keyword evidence="4" id="KW-0472">Membrane</keyword>
<name>A0A3S9SZ30_9FIRM</name>
<gene>
    <name evidence="11" type="ORF">BBF96_09270</name>
</gene>
<dbReference type="KEGG" id="aft:BBF96_09270"/>
<dbReference type="GO" id="GO:0009279">
    <property type="term" value="C:cell outer membrane"/>
    <property type="evidence" value="ECO:0007669"/>
    <property type="project" value="UniProtKB-SubCell"/>
</dbReference>
<evidence type="ECO:0000313" key="11">
    <source>
        <dbReference type="EMBL" id="AZR73561.1"/>
    </source>
</evidence>
<dbReference type="InterPro" id="IPR038591">
    <property type="entry name" value="NolW-like_sf"/>
</dbReference>
<dbReference type="InterPro" id="IPR004846">
    <property type="entry name" value="T2SS/T3SS_dom"/>
</dbReference>
<evidence type="ECO:0000256" key="7">
    <source>
        <dbReference type="SAM" id="SignalP"/>
    </source>
</evidence>
<evidence type="ECO:0000256" key="5">
    <source>
        <dbReference type="RuleBase" id="RU004003"/>
    </source>
</evidence>
<keyword evidence="3 7" id="KW-0732">Signal</keyword>
<dbReference type="Pfam" id="PF21305">
    <property type="entry name" value="type_II_gspD_N0"/>
    <property type="match status" value="1"/>
</dbReference>
<dbReference type="OrthoDB" id="9779724at2"/>
<dbReference type="Pfam" id="PF03958">
    <property type="entry name" value="Secretin_N"/>
    <property type="match status" value="1"/>
</dbReference>
<dbReference type="RefSeq" id="WP_127016901.1">
    <property type="nucleotide sequence ID" value="NZ_CP016379.1"/>
</dbReference>
<dbReference type="GO" id="GO:0009306">
    <property type="term" value="P:protein secretion"/>
    <property type="evidence" value="ECO:0007669"/>
    <property type="project" value="InterPro"/>
</dbReference>
<feature type="domain" description="Type II/III secretion system secretin-like" evidence="8">
    <location>
        <begin position="223"/>
        <end position="380"/>
    </location>
</feature>
<dbReference type="InterPro" id="IPR005644">
    <property type="entry name" value="NolW-like"/>
</dbReference>
<dbReference type="PANTHER" id="PTHR30332">
    <property type="entry name" value="PROBABLE GENERAL SECRETION PATHWAY PROTEIN D"/>
    <property type="match status" value="1"/>
</dbReference>
<evidence type="ECO:0000259" key="8">
    <source>
        <dbReference type="Pfam" id="PF00263"/>
    </source>
</evidence>
<feature type="chain" id="PRO_5019512160" evidence="7">
    <location>
        <begin position="24"/>
        <end position="422"/>
    </location>
</feature>
<dbReference type="PRINTS" id="PR00811">
    <property type="entry name" value="BCTERIALGSPD"/>
</dbReference>
<sequence length="422" mass="47920">MKSKCVLILIFILFYLFLTPVQADENTLISMDFKDADLRDVFRTLAQIAEVNLIVHQSVQGKITLTLNEVSFEEAIKLITIINDLEYHWVGNTLLIAEPTEIEENFTEMGIRAFNIQYAEMDKIKEVLERLLIGSTIVIDDRTRTLVFAGKKSQLTEAQKIISKLDVPIPQVFLDVRVEEISTTGLDKVGVPQGDYAKLKLILNSNGFVTDIGFDFPNIVESLRKEGLARTLANPGLVTLDGEASRLLIGDKVPVEAEEEVDGQLKTVVKYIEAGIKLEFTPRISDDGYITLQVKPQVSSLGEYLTRGYPLIRSREFETVVRIRDGETFVIGGLIREEDRKSLEKVPFLGDIPILGMLFRHNENSRQSTEIVIFITPRIIYPQTEIGNSIKEQIDRKKARNFIEKEMREDEQQNHHSLKITP</sequence>
<dbReference type="Gene3D" id="3.30.1370.130">
    <property type="match status" value="1"/>
</dbReference>
<dbReference type="PANTHER" id="PTHR30332:SF17">
    <property type="entry name" value="TYPE IV PILIATION SYSTEM PROTEIN DR_0774-RELATED"/>
    <property type="match status" value="1"/>
</dbReference>
<keyword evidence="2" id="KW-0812">Transmembrane</keyword>
<dbReference type="InterPro" id="IPR050810">
    <property type="entry name" value="Bact_Secretion_Sys_Channel"/>
</dbReference>
<evidence type="ECO:0000313" key="12">
    <source>
        <dbReference type="Proteomes" id="UP000267250"/>
    </source>
</evidence>
<evidence type="ECO:0000259" key="10">
    <source>
        <dbReference type="Pfam" id="PF21305"/>
    </source>
</evidence>
<evidence type="ECO:0000256" key="3">
    <source>
        <dbReference type="ARBA" id="ARBA00022729"/>
    </source>
</evidence>
<organism evidence="11 12">
    <name type="scientific">Anoxybacter fermentans</name>
    <dbReference type="NCBI Taxonomy" id="1323375"/>
    <lineage>
        <taxon>Bacteria</taxon>
        <taxon>Bacillati</taxon>
        <taxon>Bacillota</taxon>
        <taxon>Clostridia</taxon>
        <taxon>Halanaerobiales</taxon>
        <taxon>Anoxybacter</taxon>
    </lineage>
</organism>
<dbReference type="Proteomes" id="UP000267250">
    <property type="component" value="Chromosome"/>
</dbReference>
<dbReference type="AlphaFoldDB" id="A0A3S9SZ30"/>
<protein>
    <submittedName>
        <fullName evidence="11">Uncharacterized protein</fullName>
    </submittedName>
</protein>
<evidence type="ECO:0000256" key="4">
    <source>
        <dbReference type="ARBA" id="ARBA00023136"/>
    </source>
</evidence>
<dbReference type="Gene3D" id="3.30.1370.120">
    <property type="match status" value="1"/>
</dbReference>
<dbReference type="InterPro" id="IPR049371">
    <property type="entry name" value="GspD-like_N0"/>
</dbReference>
<proteinExistence type="inferred from homology"/>
<evidence type="ECO:0000256" key="2">
    <source>
        <dbReference type="ARBA" id="ARBA00022692"/>
    </source>
</evidence>
<feature type="domain" description="NolW-like" evidence="9">
    <location>
        <begin position="112"/>
        <end position="171"/>
    </location>
</feature>
<comment type="subcellular location">
    <subcellularLocation>
        <location evidence="6">Cell outer membrane</location>
    </subcellularLocation>
    <subcellularLocation>
        <location evidence="1">Membrane</location>
    </subcellularLocation>
</comment>
<dbReference type="Pfam" id="PF00263">
    <property type="entry name" value="Secretin"/>
    <property type="match status" value="1"/>
</dbReference>
<keyword evidence="12" id="KW-1185">Reference proteome</keyword>